<name>A0A679IM86_9ENTE</name>
<keyword evidence="2" id="KW-1185">Reference proteome</keyword>
<evidence type="ECO:0000313" key="1">
    <source>
        <dbReference type="EMBL" id="BCA86645.1"/>
    </source>
</evidence>
<gene>
    <name evidence="1" type="ORF">EsVE80_21680</name>
</gene>
<accession>A0A679IM86</accession>
<evidence type="ECO:0008006" key="3">
    <source>
        <dbReference type="Google" id="ProtNLM"/>
    </source>
</evidence>
<evidence type="ECO:0000313" key="2">
    <source>
        <dbReference type="Proteomes" id="UP000502998"/>
    </source>
</evidence>
<dbReference type="KEGG" id="esg:EsVE80_21680"/>
<sequence length="201" mass="21668">METYGFDKLSIRVLKNDLTPDTTKKIHVLDGTPKEGGPTAMELTGLSKEAQKVFAGDREYYIVRKGTGNVASNFGLLDVPFAIEQELLGLVTFGTDGGIDGFGKNTEAPYCAAVAESEDLYGEPVAFAFLAGSFNRDGFSLATKNDEDFNPEAGEYVYNAMSRDITIDAKTESMTVMRAFGEENVESLKTAVLGTETPSGE</sequence>
<proteinExistence type="predicted"/>
<dbReference type="EMBL" id="AP022822">
    <property type="protein sequence ID" value="BCA86645.1"/>
    <property type="molecule type" value="Genomic_DNA"/>
</dbReference>
<organism evidence="1 2">
    <name type="scientific">Enterococcus saigonensis</name>
    <dbReference type="NCBI Taxonomy" id="1805431"/>
    <lineage>
        <taxon>Bacteria</taxon>
        <taxon>Bacillati</taxon>
        <taxon>Bacillota</taxon>
        <taxon>Bacilli</taxon>
        <taxon>Lactobacillales</taxon>
        <taxon>Enterococcaceae</taxon>
        <taxon>Enterococcus</taxon>
    </lineage>
</organism>
<dbReference type="Proteomes" id="UP000502998">
    <property type="component" value="Chromosome"/>
</dbReference>
<reference evidence="1 2" key="1">
    <citation type="submission" date="2020-02" db="EMBL/GenBank/DDBJ databases">
        <title>Characterization of vanA genotype vancomycin-resistant Enterococcus saigonensis VE80.</title>
        <authorList>
            <person name="Harada T."/>
            <person name="Motooka D."/>
            <person name="Nakamura S."/>
            <person name="Yamamoto Y."/>
            <person name="Kawahara R."/>
            <person name="Kawatsu K."/>
        </authorList>
    </citation>
    <scope>NUCLEOTIDE SEQUENCE [LARGE SCALE GENOMIC DNA]</scope>
    <source>
        <strain evidence="1 2">VE80</strain>
    </source>
</reference>
<dbReference type="RefSeq" id="WP_173103765.1">
    <property type="nucleotide sequence ID" value="NZ_AP022822.1"/>
</dbReference>
<dbReference type="InterPro" id="IPR006724">
    <property type="entry name" value="Phage_TTP"/>
</dbReference>
<protein>
    <recommendedName>
        <fullName evidence="3">Phage tail protein</fullName>
    </recommendedName>
</protein>
<dbReference type="AlphaFoldDB" id="A0A679IM86"/>
<dbReference type="Pfam" id="PF04630">
    <property type="entry name" value="Phage_TTP_1"/>
    <property type="match status" value="1"/>
</dbReference>